<feature type="domain" description="SNF2 N-terminal" evidence="1">
    <location>
        <begin position="76"/>
        <end position="186"/>
    </location>
</feature>
<dbReference type="PANTHER" id="PTHR45629:SF7">
    <property type="entry name" value="DNA EXCISION REPAIR PROTEIN ERCC-6-RELATED"/>
    <property type="match status" value="1"/>
</dbReference>
<comment type="caution">
    <text evidence="2">The sequence shown here is derived from an EMBL/GenBank/DDBJ whole genome shotgun (WGS) entry which is preliminary data.</text>
</comment>
<dbReference type="PANTHER" id="PTHR45629">
    <property type="entry name" value="SNF2/RAD54 FAMILY MEMBER"/>
    <property type="match status" value="1"/>
</dbReference>
<dbReference type="AlphaFoldDB" id="A0A2T7BBK9"/>
<dbReference type="GO" id="GO:0005524">
    <property type="term" value="F:ATP binding"/>
    <property type="evidence" value="ECO:0007669"/>
    <property type="project" value="InterPro"/>
</dbReference>
<name>A0A2T7BBK9_9BACT</name>
<dbReference type="InterPro" id="IPR027417">
    <property type="entry name" value="P-loop_NTPase"/>
</dbReference>
<reference evidence="2 3" key="1">
    <citation type="submission" date="2018-04" db="EMBL/GenBank/DDBJ databases">
        <title>Chitinophaga fuyangensis sp. nov., isolated from soil in a chemical factory.</title>
        <authorList>
            <person name="Chen K."/>
        </authorList>
    </citation>
    <scope>NUCLEOTIDE SEQUENCE [LARGE SCALE GENOMIC DNA]</scope>
    <source>
        <strain evidence="2 3">LY-1</strain>
    </source>
</reference>
<dbReference type="InterPro" id="IPR000330">
    <property type="entry name" value="SNF2_N"/>
</dbReference>
<dbReference type="SUPFAM" id="SSF52540">
    <property type="entry name" value="P-loop containing nucleoside triphosphate hydrolases"/>
    <property type="match status" value="2"/>
</dbReference>
<evidence type="ECO:0000313" key="3">
    <source>
        <dbReference type="Proteomes" id="UP000244450"/>
    </source>
</evidence>
<dbReference type="Gene3D" id="3.40.50.10810">
    <property type="entry name" value="Tandem AAA-ATPase domain"/>
    <property type="match status" value="1"/>
</dbReference>
<dbReference type="InterPro" id="IPR050496">
    <property type="entry name" value="SNF2_RAD54_helicase_repair"/>
</dbReference>
<gene>
    <name evidence="2" type="ORF">DCC81_24655</name>
</gene>
<evidence type="ECO:0000313" key="2">
    <source>
        <dbReference type="EMBL" id="PUZ21782.1"/>
    </source>
</evidence>
<evidence type="ECO:0000259" key="1">
    <source>
        <dbReference type="Pfam" id="PF00176"/>
    </source>
</evidence>
<dbReference type="Pfam" id="PF00176">
    <property type="entry name" value="SNF2-rel_dom"/>
    <property type="match status" value="1"/>
</dbReference>
<proteinExistence type="predicted"/>
<keyword evidence="3" id="KW-1185">Reference proteome</keyword>
<dbReference type="Proteomes" id="UP000244450">
    <property type="component" value="Unassembled WGS sequence"/>
</dbReference>
<dbReference type="OrthoDB" id="633327at2"/>
<protein>
    <recommendedName>
        <fullName evidence="1">SNF2 N-terminal domain-containing protein</fullName>
    </recommendedName>
</protein>
<accession>A0A2T7BBK9</accession>
<dbReference type="Gene3D" id="3.40.50.300">
    <property type="entry name" value="P-loop containing nucleotide triphosphate hydrolases"/>
    <property type="match status" value="1"/>
</dbReference>
<organism evidence="2 3">
    <name type="scientific">Chitinophaga parva</name>
    <dbReference type="NCBI Taxonomy" id="2169414"/>
    <lineage>
        <taxon>Bacteria</taxon>
        <taxon>Pseudomonadati</taxon>
        <taxon>Bacteroidota</taxon>
        <taxon>Chitinophagia</taxon>
        <taxon>Chitinophagales</taxon>
        <taxon>Chitinophagaceae</taxon>
        <taxon>Chitinophaga</taxon>
    </lineage>
</organism>
<dbReference type="InterPro" id="IPR038718">
    <property type="entry name" value="SNF2-like_sf"/>
</dbReference>
<dbReference type="EMBL" id="QCYK01000004">
    <property type="protein sequence ID" value="PUZ21782.1"/>
    <property type="molecule type" value="Genomic_DNA"/>
</dbReference>
<sequence>MLTTGAPRRPIIFNPVQLRDYQVEGSVKAAAILEQHGLCYFAWEVRTGKSLAALATAQLVPGVRSVLFATKKKAIGSVINDYDALAPDYKINVINFEALHQVVCNYDLVIIDEAHTCGAFPSKPERTKQLQEIAKGKPVIFLSGTPTPESYSQLYHQLAISSRSPWSDHTTFYSWVKAGYVEKKKRYVYNREFVDYSNADKDRIKQDTDHIFLSYTQSEAGFEQFVREEILVVDMKPATYTLAQRIMKDRVYKGRNGETVIADTAVKVMNKCHQIFSGTVITDDGNAIAFDHSKVTIIQQQFHGKKIAIFYKFDAEGGMLKYAYAGQWTDNPELFNASDNLVFISQVQSGREGVNLSTADALIMFNIDYSAVSYWQARARMQAKDRARESVVYWLFSRGGIEEKIYQSVMDKKDYTLSYFKKDFKYEGVKSTNQDKGEVGKSRVVRAQDHSIQ</sequence>